<dbReference type="Proteomes" id="UP000230002">
    <property type="component" value="Unassembled WGS sequence"/>
</dbReference>
<dbReference type="Gene3D" id="2.40.40.10">
    <property type="entry name" value="RlpA-like domain"/>
    <property type="match status" value="1"/>
</dbReference>
<organism evidence="1 2">
    <name type="scientific">Ganoderma sinense ZZ0214-1</name>
    <dbReference type="NCBI Taxonomy" id="1077348"/>
    <lineage>
        <taxon>Eukaryota</taxon>
        <taxon>Fungi</taxon>
        <taxon>Dikarya</taxon>
        <taxon>Basidiomycota</taxon>
        <taxon>Agaricomycotina</taxon>
        <taxon>Agaricomycetes</taxon>
        <taxon>Polyporales</taxon>
        <taxon>Polyporaceae</taxon>
        <taxon>Ganoderma</taxon>
    </lineage>
</organism>
<dbReference type="AlphaFoldDB" id="A0A2G8S3L1"/>
<evidence type="ECO:0000313" key="1">
    <source>
        <dbReference type="EMBL" id="PIL28317.1"/>
    </source>
</evidence>
<proteinExistence type="predicted"/>
<dbReference type="OrthoDB" id="4898945at2759"/>
<comment type="caution">
    <text evidence="1">The sequence shown here is derived from an EMBL/GenBank/DDBJ whole genome shotgun (WGS) entry which is preliminary data.</text>
</comment>
<sequence>MIVDERERLGLAARGIRQAQQDQVVHDGGCLRLGPPTDLAAAMIVADSSPTRGSCWRLQYAQAGQDPVYMIVIAVDNAAAFQLSKPAFDRLAGVEAEGATAKGSVDATAVRISPRPLPPLVRRYQLRLELDWTWSVVVALVALSSAFTV</sequence>
<reference evidence="1 2" key="1">
    <citation type="journal article" date="2015" name="Sci. Rep.">
        <title>Chromosome-level genome map provides insights into diverse defense mechanisms in the medicinal fungus Ganoderma sinense.</title>
        <authorList>
            <person name="Zhu Y."/>
            <person name="Xu J."/>
            <person name="Sun C."/>
            <person name="Zhou S."/>
            <person name="Xu H."/>
            <person name="Nelson D.R."/>
            <person name="Qian J."/>
            <person name="Song J."/>
            <person name="Luo H."/>
            <person name="Xiang L."/>
            <person name="Li Y."/>
            <person name="Xu Z."/>
            <person name="Ji A."/>
            <person name="Wang L."/>
            <person name="Lu S."/>
            <person name="Hayward A."/>
            <person name="Sun W."/>
            <person name="Li X."/>
            <person name="Schwartz D.C."/>
            <person name="Wang Y."/>
            <person name="Chen S."/>
        </authorList>
    </citation>
    <scope>NUCLEOTIDE SEQUENCE [LARGE SCALE GENOMIC DNA]</scope>
    <source>
        <strain evidence="1 2">ZZ0214-1</strain>
    </source>
</reference>
<accession>A0A2G8S3L1</accession>
<evidence type="ECO:0000313" key="2">
    <source>
        <dbReference type="Proteomes" id="UP000230002"/>
    </source>
</evidence>
<dbReference type="EMBL" id="AYKW01000025">
    <property type="protein sequence ID" value="PIL28317.1"/>
    <property type="molecule type" value="Genomic_DNA"/>
</dbReference>
<protein>
    <submittedName>
        <fullName evidence="1">Uncharacterized protein</fullName>
    </submittedName>
</protein>
<dbReference type="InterPro" id="IPR036908">
    <property type="entry name" value="RlpA-like_sf"/>
</dbReference>
<keyword evidence="2" id="KW-1185">Reference proteome</keyword>
<gene>
    <name evidence="1" type="ORF">GSI_09606</name>
</gene>
<name>A0A2G8S3L1_9APHY</name>